<evidence type="ECO:0000259" key="9">
    <source>
        <dbReference type="PROSITE" id="PS51778"/>
    </source>
</evidence>
<dbReference type="PANTHER" id="PTHR23319">
    <property type="entry name" value="GRAM DOMAIN CONTAINING 1B, ISOFORM E"/>
    <property type="match status" value="1"/>
</dbReference>
<organism evidence="10 11">
    <name type="scientific">Torulaspora delbrueckii</name>
    <name type="common">Yeast</name>
    <name type="synonym">Candida colliculosa</name>
    <dbReference type="NCBI Taxonomy" id="4950"/>
    <lineage>
        <taxon>Eukaryota</taxon>
        <taxon>Fungi</taxon>
        <taxon>Dikarya</taxon>
        <taxon>Ascomycota</taxon>
        <taxon>Saccharomycotina</taxon>
        <taxon>Saccharomycetes</taxon>
        <taxon>Saccharomycetales</taxon>
        <taxon>Saccharomycetaceae</taxon>
        <taxon>Torulaspora</taxon>
    </lineage>
</organism>
<dbReference type="FunCoup" id="G8ZV57">
    <property type="interactions" value="71"/>
</dbReference>
<dbReference type="PROSITE" id="PS51778">
    <property type="entry name" value="VAST"/>
    <property type="match status" value="2"/>
</dbReference>
<dbReference type="GO" id="GO:0032541">
    <property type="term" value="C:cortical endoplasmic reticulum"/>
    <property type="evidence" value="ECO:0007669"/>
    <property type="project" value="TreeGrafter"/>
</dbReference>
<feature type="domain" description="VASt" evidence="9">
    <location>
        <begin position="763"/>
        <end position="929"/>
    </location>
</feature>
<feature type="compositionally biased region" description="Basic residues" evidence="7">
    <location>
        <begin position="23"/>
        <end position="35"/>
    </location>
</feature>
<accession>G8ZV57</accession>
<evidence type="ECO:0000256" key="7">
    <source>
        <dbReference type="SAM" id="MobiDB-lite"/>
    </source>
</evidence>
<evidence type="ECO:0000313" key="10">
    <source>
        <dbReference type="EMBL" id="CCE92501.1"/>
    </source>
</evidence>
<feature type="region of interest" description="Disordered" evidence="7">
    <location>
        <begin position="926"/>
        <end position="963"/>
    </location>
</feature>
<dbReference type="InterPro" id="IPR051482">
    <property type="entry name" value="Cholesterol_transport"/>
</dbReference>
<feature type="compositionally biased region" description="Polar residues" evidence="7">
    <location>
        <begin position="724"/>
        <end position="745"/>
    </location>
</feature>
<dbReference type="GO" id="GO:0005886">
    <property type="term" value="C:plasma membrane"/>
    <property type="evidence" value="ECO:0007669"/>
    <property type="project" value="TreeGrafter"/>
</dbReference>
<evidence type="ECO:0000256" key="4">
    <source>
        <dbReference type="ARBA" id="ARBA00022989"/>
    </source>
</evidence>
<evidence type="ECO:0000313" key="11">
    <source>
        <dbReference type="Proteomes" id="UP000005627"/>
    </source>
</evidence>
<dbReference type="GO" id="GO:0120015">
    <property type="term" value="F:sterol transfer activity"/>
    <property type="evidence" value="ECO:0007669"/>
    <property type="project" value="TreeGrafter"/>
</dbReference>
<evidence type="ECO:0000256" key="8">
    <source>
        <dbReference type="SAM" id="Phobius"/>
    </source>
</evidence>
<dbReference type="Pfam" id="PF02893">
    <property type="entry name" value="GRAM"/>
    <property type="match status" value="1"/>
</dbReference>
<dbReference type="GeneID" id="11503902"/>
<dbReference type="eggNOG" id="KOG1032">
    <property type="taxonomic scope" value="Eukaryota"/>
</dbReference>
<feature type="compositionally biased region" description="Polar residues" evidence="7">
    <location>
        <begin position="519"/>
        <end position="534"/>
    </location>
</feature>
<feature type="compositionally biased region" description="Basic residues" evidence="7">
    <location>
        <begin position="1135"/>
        <end position="1149"/>
    </location>
</feature>
<feature type="compositionally biased region" description="Low complexity" evidence="7">
    <location>
        <begin position="202"/>
        <end position="213"/>
    </location>
</feature>
<dbReference type="HOGENOM" id="CLU_002908_0_0_1"/>
<dbReference type="CDD" id="cd13220">
    <property type="entry name" value="PH-GRAM_GRAMDC"/>
    <property type="match status" value="1"/>
</dbReference>
<keyword evidence="3 8" id="KW-0812">Transmembrane</keyword>
<feature type="compositionally biased region" description="Acidic residues" evidence="7">
    <location>
        <begin position="699"/>
        <end position="723"/>
    </location>
</feature>
<protein>
    <recommendedName>
        <fullName evidence="9">VASt domain-containing protein</fullName>
    </recommendedName>
</protein>
<feature type="region of interest" description="Disordered" evidence="7">
    <location>
        <begin position="199"/>
        <end position="250"/>
    </location>
</feature>
<feature type="compositionally biased region" description="Polar residues" evidence="7">
    <location>
        <begin position="36"/>
        <end position="49"/>
    </location>
</feature>
<dbReference type="GO" id="GO:0032366">
    <property type="term" value="P:intracellular sterol transport"/>
    <property type="evidence" value="ECO:0007669"/>
    <property type="project" value="TreeGrafter"/>
</dbReference>
<dbReference type="GO" id="GO:0032934">
    <property type="term" value="F:sterol binding"/>
    <property type="evidence" value="ECO:0007669"/>
    <property type="project" value="TreeGrafter"/>
</dbReference>
<dbReference type="Pfam" id="PF16016">
    <property type="entry name" value="VASt"/>
    <property type="match status" value="2"/>
</dbReference>
<dbReference type="GO" id="GO:0140268">
    <property type="term" value="C:endoplasmic reticulum-plasma membrane contact site"/>
    <property type="evidence" value="ECO:0007669"/>
    <property type="project" value="TreeGrafter"/>
</dbReference>
<comment type="similarity">
    <text evidence="2">Belongs to the YSP2 family.</text>
</comment>
<feature type="region of interest" description="Disordered" evidence="7">
    <location>
        <begin position="280"/>
        <end position="315"/>
    </location>
</feature>
<feature type="compositionally biased region" description="Basic and acidic residues" evidence="7">
    <location>
        <begin position="953"/>
        <end position="963"/>
    </location>
</feature>
<feature type="region of interest" description="Disordered" evidence="7">
    <location>
        <begin position="413"/>
        <end position="456"/>
    </location>
</feature>
<feature type="compositionally biased region" description="Polar residues" evidence="7">
    <location>
        <begin position="681"/>
        <end position="698"/>
    </location>
</feature>
<evidence type="ECO:0000256" key="2">
    <source>
        <dbReference type="ARBA" id="ARBA00006582"/>
    </source>
</evidence>
<feature type="compositionally biased region" description="Polar residues" evidence="7">
    <location>
        <begin position="154"/>
        <end position="164"/>
    </location>
</feature>
<reference evidence="10 11" key="1">
    <citation type="journal article" date="2011" name="Proc. Natl. Acad. Sci. U.S.A.">
        <title>Evolutionary erosion of yeast sex chromosomes by mating-type switching accidents.</title>
        <authorList>
            <person name="Gordon J.L."/>
            <person name="Armisen D."/>
            <person name="Proux-Wera E."/>
            <person name="Oheigeartaigh S.S."/>
            <person name="Byrne K.P."/>
            <person name="Wolfe K.H."/>
        </authorList>
    </citation>
    <scope>NUCLEOTIDE SEQUENCE [LARGE SCALE GENOMIC DNA]</scope>
    <source>
        <strain evidence="11">ATCC 10662 / CBS 1146 / NBRC 0425 / NCYC 2629 / NRRL Y-866</strain>
    </source>
</reference>
<dbReference type="EMBL" id="HE616746">
    <property type="protein sequence ID" value="CCE92501.1"/>
    <property type="molecule type" value="Genomic_DNA"/>
</dbReference>
<feature type="region of interest" description="Disordered" evidence="7">
    <location>
        <begin position="519"/>
        <end position="542"/>
    </location>
</feature>
<dbReference type="InterPro" id="IPR031968">
    <property type="entry name" value="VASt"/>
</dbReference>
<dbReference type="Proteomes" id="UP000005627">
    <property type="component" value="Chromosome 5"/>
</dbReference>
<keyword evidence="11" id="KW-1185">Reference proteome</keyword>
<feature type="compositionally biased region" description="Polar residues" evidence="7">
    <location>
        <begin position="214"/>
        <end position="229"/>
    </location>
</feature>
<proteinExistence type="inferred from homology"/>
<keyword evidence="5 8" id="KW-0472">Membrane</keyword>
<dbReference type="OrthoDB" id="2162691at2759"/>
<evidence type="ECO:0000256" key="3">
    <source>
        <dbReference type="ARBA" id="ARBA00022692"/>
    </source>
</evidence>
<feature type="region of interest" description="Disordered" evidence="7">
    <location>
        <begin position="23"/>
        <end position="170"/>
    </location>
</feature>
<feature type="compositionally biased region" description="Basic and acidic residues" evidence="7">
    <location>
        <begin position="1150"/>
        <end position="1159"/>
    </location>
</feature>
<dbReference type="KEGG" id="tdl:TDEL_0E02580"/>
<feature type="region of interest" description="Disordered" evidence="7">
    <location>
        <begin position="680"/>
        <end position="763"/>
    </location>
</feature>
<evidence type="ECO:0000256" key="5">
    <source>
        <dbReference type="ARBA" id="ARBA00023136"/>
    </source>
</evidence>
<dbReference type="GO" id="GO:0005789">
    <property type="term" value="C:endoplasmic reticulum membrane"/>
    <property type="evidence" value="ECO:0007669"/>
    <property type="project" value="UniProtKB-SubCell"/>
</dbReference>
<feature type="compositionally biased region" description="Basic and acidic residues" evidence="7">
    <location>
        <begin position="233"/>
        <end position="243"/>
    </location>
</feature>
<dbReference type="PANTHER" id="PTHR23319:SF4">
    <property type="entry name" value="GRAM DOMAIN CONTAINING 1B, ISOFORM E"/>
    <property type="match status" value="1"/>
</dbReference>
<evidence type="ECO:0000256" key="1">
    <source>
        <dbReference type="ARBA" id="ARBA00004586"/>
    </source>
</evidence>
<feature type="compositionally biased region" description="Basic and acidic residues" evidence="7">
    <location>
        <begin position="281"/>
        <end position="302"/>
    </location>
</feature>
<feature type="compositionally biased region" description="Polar residues" evidence="7">
    <location>
        <begin position="303"/>
        <end position="315"/>
    </location>
</feature>
<comment type="subcellular location">
    <subcellularLocation>
        <location evidence="6">Endomembrane system</location>
        <topology evidence="6">Single-pass membrane protein</topology>
    </subcellularLocation>
    <subcellularLocation>
        <location evidence="1">Endoplasmic reticulum membrane</location>
    </subcellularLocation>
</comment>
<name>G8ZV57_TORDE</name>
<dbReference type="SMART" id="SM00568">
    <property type="entry name" value="GRAM"/>
    <property type="match status" value="1"/>
</dbReference>
<dbReference type="InterPro" id="IPR011993">
    <property type="entry name" value="PH-like_dom_sf"/>
</dbReference>
<dbReference type="InParanoid" id="G8ZV57"/>
<evidence type="ECO:0000256" key="6">
    <source>
        <dbReference type="ARBA" id="ARBA00037847"/>
    </source>
</evidence>
<feature type="compositionally biased region" description="Polar residues" evidence="7">
    <location>
        <begin position="59"/>
        <end position="68"/>
    </location>
</feature>
<feature type="compositionally biased region" description="Basic and acidic residues" evidence="7">
    <location>
        <begin position="86"/>
        <end position="101"/>
    </location>
</feature>
<keyword evidence="4 8" id="KW-1133">Transmembrane helix</keyword>
<dbReference type="GO" id="GO:0005739">
    <property type="term" value="C:mitochondrion"/>
    <property type="evidence" value="ECO:0007669"/>
    <property type="project" value="TreeGrafter"/>
</dbReference>
<dbReference type="RefSeq" id="XP_003681712.1">
    <property type="nucleotide sequence ID" value="XM_003681664.1"/>
</dbReference>
<feature type="compositionally biased region" description="Polar residues" evidence="7">
    <location>
        <begin position="118"/>
        <end position="142"/>
    </location>
</feature>
<sequence length="1334" mass="147985">MKKDGIAASDNSFLTKILKRGKLGGKWKKKRRHSSARNSLSFSMASNGNGDIAKRKIATKNTPSSRSSYELPEIVSVRSGSARNNNRSEEEGSKQENESHDGAQSSTAFPFTHKLHNSSKSTGVSKNSHSKQNGLKQINTDFFNGEATEKRSPSRQTMDSQTGGDTDEEHSNTVMGAIMSFAHNAAARIPKINIRDVDGEESPSSLYTPLTSPNTQVDLRNKARSNQDSLYADDERHEGKSDETLDEANMQNTVRHSLQQNDHRSDSFLRNLDFLLSTSTNDRESNEKAVPELTKSESHNDSRSTSFRGKNESSWSVNGANKVKFEPLTTKSPPISTFGKGDLSLDEFDTGKSPSSLTSPQESHFDFDDNMSMAAKTISGAEVKRNSSGIMKGISNSKLSASDTDLTKVRKRSMTVPDGERMQTPDSDEYNRRHSRISNAADGQFDDSNDRRPRRMSKKILNRRSFSPGGMGMKVIPTMALRGSMNKVRNSADFVSTTGALGVHNFASGLVNSVASGNGSVRTRASTSAGPNERSSGELEEESPVALTNIDFANDKKNAEFHNLFKDAGISSAERLIADHSCALSRDILLQGKMYISDQHICFYSNILGWVSTILIGFKEIVQIEKKTTAGIFPNGIVIDTLHTKYVFASFMSRDATFDLITDVWNQLILGKRVIPRPQRRTSSFAGQSDADTSSGYSDDNEIGDDSSFEDNDDDESIIDETEMTSSDETVDENTQNTQKSSSATIGPAKHSPTETEYKPSEGEKLIKETTINAPLGKVVNAIFGDDVSSLEDILKAQKNYDISTIPKILETKEREYDYTKPLPGSFGPSKTKCHIKETLEHYDLKDYVKAIQVSKTPDVPSGSSFSVKTTFIFTWAENSATKLSVYAVVEWTSKSWIKGAVEKGTFDGVGDSTEILINELNKLVKSPGSSSRRKSGSQDADELSSLPKMGPAKHEATDDHYKKEKDDVIIEQDVDIPAPLGTTYQLLFGNDTKYFKRIIEKQKNFDLSPIPKFDHNVREYAYTKPLNNSMGPKQAKCYITEKIEYMDLEDHIVVKQASKCPDVPFGNNFVVNTTFFLSWSDHNTTKMRVVTNIVWSSKTLLKGTIEKGSVDGQKESTQIMIEELKDIINSAGSTRRRSRRGVSFKRSKSSSEDSEKTSSEANPSMWDKISSFFSGLLENSGLFSIQGLVAVVAILFGMLLIRLLFNSGAGNHDIKILGSGSMSIDGNEYNYSPNLKTLYRAYEEDVKKSARSKSSLQHHNLIIEAEDDLWKWLNNRGEPAKHANQTLGEKHQLFDIKSRMESFKVQQLMDTIQFTELQLNDMKSLLEREGLTS</sequence>
<feature type="domain" description="VASt" evidence="9">
    <location>
        <begin position="966"/>
        <end position="1133"/>
    </location>
</feature>
<dbReference type="Gene3D" id="2.30.29.30">
    <property type="entry name" value="Pleckstrin-homology domain (PH domain)/Phosphotyrosine-binding domain (PTB)"/>
    <property type="match status" value="1"/>
</dbReference>
<gene>
    <name evidence="10" type="primary">TDEL0E02580</name>
    <name evidence="10" type="ORF">TDEL_0E02580</name>
</gene>
<feature type="region of interest" description="Disordered" evidence="7">
    <location>
        <begin position="1133"/>
        <end position="1163"/>
    </location>
</feature>
<dbReference type="InterPro" id="IPR004182">
    <property type="entry name" value="GRAM"/>
</dbReference>
<feature type="transmembrane region" description="Helical" evidence="8">
    <location>
        <begin position="1184"/>
        <end position="1206"/>
    </location>
</feature>
<feature type="compositionally biased region" description="Basic and acidic residues" evidence="7">
    <location>
        <begin position="752"/>
        <end position="763"/>
    </location>
</feature>